<reference evidence="2" key="1">
    <citation type="journal article" date="2022" name="Mol. Ecol. Resour.">
        <title>The genomes of chicory, endive, great burdock and yacon provide insights into Asteraceae palaeo-polyploidization history and plant inulin production.</title>
        <authorList>
            <person name="Fan W."/>
            <person name="Wang S."/>
            <person name="Wang H."/>
            <person name="Wang A."/>
            <person name="Jiang F."/>
            <person name="Liu H."/>
            <person name="Zhao H."/>
            <person name="Xu D."/>
            <person name="Zhang Y."/>
        </authorList>
    </citation>
    <scope>NUCLEOTIDE SEQUENCE [LARGE SCALE GENOMIC DNA]</scope>
    <source>
        <strain evidence="2">cv. Punajuju</strain>
    </source>
</reference>
<proteinExistence type="predicted"/>
<evidence type="ECO:0000313" key="1">
    <source>
        <dbReference type="EMBL" id="KAI3710817.1"/>
    </source>
</evidence>
<keyword evidence="2" id="KW-1185">Reference proteome</keyword>
<dbReference type="Proteomes" id="UP001055811">
    <property type="component" value="Linkage Group LG07"/>
</dbReference>
<comment type="caution">
    <text evidence="1">The sequence shown here is derived from an EMBL/GenBank/DDBJ whole genome shotgun (WGS) entry which is preliminary data.</text>
</comment>
<evidence type="ECO:0000313" key="2">
    <source>
        <dbReference type="Proteomes" id="UP001055811"/>
    </source>
</evidence>
<organism evidence="1 2">
    <name type="scientific">Cichorium intybus</name>
    <name type="common">Chicory</name>
    <dbReference type="NCBI Taxonomy" id="13427"/>
    <lineage>
        <taxon>Eukaryota</taxon>
        <taxon>Viridiplantae</taxon>
        <taxon>Streptophyta</taxon>
        <taxon>Embryophyta</taxon>
        <taxon>Tracheophyta</taxon>
        <taxon>Spermatophyta</taxon>
        <taxon>Magnoliopsida</taxon>
        <taxon>eudicotyledons</taxon>
        <taxon>Gunneridae</taxon>
        <taxon>Pentapetalae</taxon>
        <taxon>asterids</taxon>
        <taxon>campanulids</taxon>
        <taxon>Asterales</taxon>
        <taxon>Asteraceae</taxon>
        <taxon>Cichorioideae</taxon>
        <taxon>Cichorieae</taxon>
        <taxon>Cichoriinae</taxon>
        <taxon>Cichorium</taxon>
    </lineage>
</organism>
<protein>
    <submittedName>
        <fullName evidence="1">Uncharacterized protein</fullName>
    </submittedName>
</protein>
<name>A0ACB9ALU0_CICIN</name>
<dbReference type="EMBL" id="CM042015">
    <property type="protein sequence ID" value="KAI3710817.1"/>
    <property type="molecule type" value="Genomic_DNA"/>
</dbReference>
<reference evidence="1 2" key="2">
    <citation type="journal article" date="2022" name="Mol. Ecol. Resour.">
        <title>The genomes of chicory, endive, great burdock and yacon provide insights into Asteraceae paleo-polyploidization history and plant inulin production.</title>
        <authorList>
            <person name="Fan W."/>
            <person name="Wang S."/>
            <person name="Wang H."/>
            <person name="Wang A."/>
            <person name="Jiang F."/>
            <person name="Liu H."/>
            <person name="Zhao H."/>
            <person name="Xu D."/>
            <person name="Zhang Y."/>
        </authorList>
    </citation>
    <scope>NUCLEOTIDE SEQUENCE [LARGE SCALE GENOMIC DNA]</scope>
    <source>
        <strain evidence="2">cv. Punajuju</strain>
        <tissue evidence="1">Leaves</tissue>
    </source>
</reference>
<sequence>MAWISEKFRGKYGFGASSAAEDITKGVDGTGLTAIVTGATSGICLETARVLALREVRVVIPVIDLESGQKVKRSIVEKIPNAKIDVMQLDINSLISVRKFASEYRSKGLPLNILILNGGIVTSRFSQDKDGLNLQFLSNYYGNFLLTNLLLDTMKRSVKQSRKEGRIVILSPDIHRINEEHPNNAHYEASEYSTALHVMELTRRLKEEGVNITADCLHLGVIATNLAERGGYTGYLYGAYNRIMKNVPQGAATTCHVALNPQVHGIDGPYFSDNNFKDAPDPVSAKDIWDWTLRKIDQMNH</sequence>
<gene>
    <name evidence="1" type="ORF">L2E82_40611</name>
</gene>
<accession>A0ACB9ALU0</accession>